<organism evidence="1">
    <name type="scientific">Shewanella frigidimarina</name>
    <dbReference type="NCBI Taxonomy" id="56812"/>
    <lineage>
        <taxon>Bacteria</taxon>
        <taxon>Pseudomonadati</taxon>
        <taxon>Pseudomonadota</taxon>
        <taxon>Gammaproteobacteria</taxon>
        <taxon>Alteromonadales</taxon>
        <taxon>Shewanellaceae</taxon>
        <taxon>Shewanella</taxon>
    </lineage>
</organism>
<name>A0A119CYQ1_SHEFR</name>
<dbReference type="EMBL" id="LRDC01000071">
    <property type="protein sequence ID" value="KVX00112.1"/>
    <property type="molecule type" value="Genomic_DNA"/>
</dbReference>
<sequence>MAAKLSKFEAVDGSATLYTATKNSLRCTAIKLRTGGVCLYSPVSGLSEEAKDSLIELGEVQYLLAPNTYHNAGLIEYSKAYPKAHLVASESAHARLTSKTGLTFKELSSLANALPDGLTLEEPSGLKNGEVWLIESAQIGHIWHVVDAFSGQKHTEGPLCDIVKMVKVFPNFGIKDRKVFASAVMQLIEISPPKILLPCHGALIKSPELADQIRNLILELG</sequence>
<dbReference type="Proteomes" id="UP000055702">
    <property type="component" value="Unassembled WGS sequence"/>
</dbReference>
<reference evidence="1 2" key="1">
    <citation type="submission" date="2016-01" db="EMBL/GenBank/DDBJ databases">
        <title>Draft genome of the antarctic isolate Shewanella frigidimarina Ag06-30.</title>
        <authorList>
            <person name="Parmeciano Di Noto G."/>
            <person name="Vazquez S."/>
            <person name="Mac Cormack W."/>
            <person name="Iriarte A."/>
            <person name="Quiroga C."/>
        </authorList>
    </citation>
    <scope>NUCLEOTIDE SEQUENCE [LARGE SCALE GENOMIC DNA]</scope>
    <source>
        <strain evidence="1 2">Ag06-30</strain>
    </source>
</reference>
<evidence type="ECO:0000313" key="2">
    <source>
        <dbReference type="Proteomes" id="UP000055702"/>
    </source>
</evidence>
<gene>
    <name evidence="1" type="ORF">AWJ07_09870</name>
</gene>
<evidence type="ECO:0000313" key="1">
    <source>
        <dbReference type="EMBL" id="KVX00112.1"/>
    </source>
</evidence>
<accession>A0A119CYQ1</accession>
<protein>
    <submittedName>
        <fullName evidence="1">Uncharacterized protein</fullName>
    </submittedName>
</protein>
<dbReference type="RefSeq" id="WP_059747811.1">
    <property type="nucleotide sequence ID" value="NZ_LRDC01000071.1"/>
</dbReference>
<proteinExistence type="predicted"/>
<comment type="caution">
    <text evidence="1">The sequence shown here is derived from an EMBL/GenBank/DDBJ whole genome shotgun (WGS) entry which is preliminary data.</text>
</comment>
<dbReference type="AlphaFoldDB" id="A0A119CYQ1"/>